<reference evidence="12 13" key="1">
    <citation type="submission" date="2011-07" db="EMBL/GenBank/DDBJ databases">
        <authorList>
            <person name="Coyne R."/>
            <person name="Brami D."/>
            <person name="Johnson J."/>
            <person name="Hostetler J."/>
            <person name="Hannick L."/>
            <person name="Clark T."/>
            <person name="Cassidy-Hanley D."/>
            <person name="Inman J."/>
        </authorList>
    </citation>
    <scope>NUCLEOTIDE SEQUENCE [LARGE SCALE GENOMIC DNA]</scope>
    <source>
        <strain evidence="12 13">G5</strain>
    </source>
</reference>
<comment type="catalytic activity">
    <reaction evidence="1 10">
        <text>Endonucleolytic cleavage to 5'-phosphomonoester.</text>
        <dbReference type="EC" id="3.1.26.4"/>
    </reaction>
</comment>
<dbReference type="GO" id="GO:0032299">
    <property type="term" value="C:ribonuclease H2 complex"/>
    <property type="evidence" value="ECO:0007669"/>
    <property type="project" value="TreeGrafter"/>
</dbReference>
<dbReference type="Gene3D" id="3.30.420.10">
    <property type="entry name" value="Ribonuclease H-like superfamily/Ribonuclease H"/>
    <property type="match status" value="2"/>
</dbReference>
<dbReference type="AlphaFoldDB" id="G0R1P8"/>
<evidence type="ECO:0000256" key="2">
    <source>
        <dbReference type="ARBA" id="ARBA00001936"/>
    </source>
</evidence>
<dbReference type="FunCoup" id="G0R1P8">
    <property type="interactions" value="204"/>
</dbReference>
<comment type="function">
    <text evidence="10">Endonuclease that specifically degrades the RNA of RNA-DNA hybrids.</text>
</comment>
<organism evidence="12 13">
    <name type="scientific">Ichthyophthirius multifiliis</name>
    <name type="common">White spot disease agent</name>
    <name type="synonym">Ich</name>
    <dbReference type="NCBI Taxonomy" id="5932"/>
    <lineage>
        <taxon>Eukaryota</taxon>
        <taxon>Sar</taxon>
        <taxon>Alveolata</taxon>
        <taxon>Ciliophora</taxon>
        <taxon>Intramacronucleata</taxon>
        <taxon>Oligohymenophorea</taxon>
        <taxon>Hymenostomatida</taxon>
        <taxon>Ophryoglenina</taxon>
        <taxon>Ichthyophthirius</taxon>
    </lineage>
</organism>
<dbReference type="GO" id="GO:0004523">
    <property type="term" value="F:RNA-DNA hybrid ribonuclease activity"/>
    <property type="evidence" value="ECO:0007669"/>
    <property type="project" value="UniProtKB-EC"/>
</dbReference>
<protein>
    <recommendedName>
        <fullName evidence="10">Ribonuclease</fullName>
        <ecNumber evidence="10">3.1.26.4</ecNumber>
    </recommendedName>
</protein>
<gene>
    <name evidence="12" type="ORF">IMG5_171960</name>
</gene>
<dbReference type="InterPro" id="IPR001352">
    <property type="entry name" value="RNase_HII/HIII"/>
</dbReference>
<dbReference type="OMA" id="RYSWQTA"/>
<dbReference type="eggNOG" id="KOG2299">
    <property type="taxonomic scope" value="Eukaryota"/>
</dbReference>
<keyword evidence="5 10" id="KW-0540">Nuclease</keyword>
<sequence>MSQQQLTFEQKKTSYEWVMGIDEAGRGPVIGPMVYGCCIWPITNTNNKKHENDKMENEGFNDSKALTIEKREALFARMQELQDDELHFEVYIDTVGNKETYQKKLENDYHKQYPQIKFCVKEKADADFPVVGAASICAKVIRDKEIENQEIEKNSVSLGSGYPSDPQTKKWLQNNFDGVFGFGNMVRFSWSTVENIFKERGVFINFFEDKVQGNGCFQQFLIQKEKKMYFQGKLDISIKLGTFSQTEVHMSINFRKFL</sequence>
<dbReference type="PROSITE" id="PS51975">
    <property type="entry name" value="RNASE_H_2"/>
    <property type="match status" value="1"/>
</dbReference>
<evidence type="ECO:0000256" key="10">
    <source>
        <dbReference type="RuleBase" id="RU003515"/>
    </source>
</evidence>
<dbReference type="Proteomes" id="UP000008983">
    <property type="component" value="Unassembled WGS sequence"/>
</dbReference>
<dbReference type="Pfam" id="PF01351">
    <property type="entry name" value="RNase_HII"/>
    <property type="match status" value="2"/>
</dbReference>
<comment type="caution">
    <text evidence="9">Lacks conserved residue(s) required for the propagation of feature annotation.</text>
</comment>
<dbReference type="GO" id="GO:0003723">
    <property type="term" value="F:RNA binding"/>
    <property type="evidence" value="ECO:0007669"/>
    <property type="project" value="UniProtKB-UniRule"/>
</dbReference>
<keyword evidence="8 10" id="KW-0378">Hydrolase</keyword>
<evidence type="ECO:0000256" key="7">
    <source>
        <dbReference type="ARBA" id="ARBA00022759"/>
    </source>
</evidence>
<dbReference type="InterPro" id="IPR024567">
    <property type="entry name" value="RNase_HII/HIII_dom"/>
</dbReference>
<dbReference type="InterPro" id="IPR023160">
    <property type="entry name" value="RNase_HII_hlx-loop-hlx_cap_dom"/>
</dbReference>
<accession>G0R1P8</accession>
<dbReference type="RefSeq" id="XP_004029844.1">
    <property type="nucleotide sequence ID" value="XM_004029796.1"/>
</dbReference>
<evidence type="ECO:0000256" key="8">
    <source>
        <dbReference type="ARBA" id="ARBA00022801"/>
    </source>
</evidence>
<dbReference type="Gene3D" id="1.10.10.460">
    <property type="entry name" value="Ribonuclease hii. Domain 2"/>
    <property type="match status" value="1"/>
</dbReference>
<dbReference type="InterPro" id="IPR012337">
    <property type="entry name" value="RNaseH-like_sf"/>
</dbReference>
<evidence type="ECO:0000313" key="13">
    <source>
        <dbReference type="Proteomes" id="UP000008983"/>
    </source>
</evidence>
<feature type="domain" description="RNase H type-2" evidence="11">
    <location>
        <begin position="16"/>
        <end position="202"/>
    </location>
</feature>
<dbReference type="EC" id="3.1.26.4" evidence="10"/>
<dbReference type="EMBL" id="GL984226">
    <property type="protein sequence ID" value="EGR28608.1"/>
    <property type="molecule type" value="Genomic_DNA"/>
</dbReference>
<keyword evidence="7 10" id="KW-0255">Endonuclease</keyword>
<dbReference type="CDD" id="cd07181">
    <property type="entry name" value="RNase_HII_eukaryota_like"/>
    <property type="match status" value="1"/>
</dbReference>
<dbReference type="InterPro" id="IPR036397">
    <property type="entry name" value="RNaseH_sf"/>
</dbReference>
<dbReference type="OrthoDB" id="7462577at2759"/>
<evidence type="ECO:0000256" key="5">
    <source>
        <dbReference type="ARBA" id="ARBA00022722"/>
    </source>
</evidence>
<keyword evidence="6" id="KW-0479">Metal-binding</keyword>
<dbReference type="PANTHER" id="PTHR10954">
    <property type="entry name" value="RIBONUCLEASE H2 SUBUNIT A"/>
    <property type="match status" value="1"/>
</dbReference>
<dbReference type="GO" id="GO:0006298">
    <property type="term" value="P:mismatch repair"/>
    <property type="evidence" value="ECO:0007669"/>
    <property type="project" value="TreeGrafter"/>
</dbReference>
<dbReference type="GO" id="GO:0043137">
    <property type="term" value="P:DNA replication, removal of RNA primer"/>
    <property type="evidence" value="ECO:0007669"/>
    <property type="project" value="TreeGrafter"/>
</dbReference>
<evidence type="ECO:0000256" key="1">
    <source>
        <dbReference type="ARBA" id="ARBA00000077"/>
    </source>
</evidence>
<dbReference type="GO" id="GO:0046872">
    <property type="term" value="F:metal ion binding"/>
    <property type="evidence" value="ECO:0007669"/>
    <property type="project" value="UniProtKB-KW"/>
</dbReference>
<comment type="cofactor">
    <cofactor evidence="2">
        <name>Mn(2+)</name>
        <dbReference type="ChEBI" id="CHEBI:29035"/>
    </cofactor>
</comment>
<evidence type="ECO:0000313" key="12">
    <source>
        <dbReference type="EMBL" id="EGR28608.1"/>
    </source>
</evidence>
<evidence type="ECO:0000256" key="9">
    <source>
        <dbReference type="PROSITE-ProRule" id="PRU01319"/>
    </source>
</evidence>
<dbReference type="SUPFAM" id="SSF53098">
    <property type="entry name" value="Ribonuclease H-like"/>
    <property type="match status" value="1"/>
</dbReference>
<proteinExistence type="inferred from homology"/>
<evidence type="ECO:0000256" key="3">
    <source>
        <dbReference type="ARBA" id="ARBA00001946"/>
    </source>
</evidence>
<dbReference type="InParanoid" id="G0R1P8"/>
<comment type="similarity">
    <text evidence="4">Belongs to the RNase HII family. Eukaryotic subfamily.</text>
</comment>
<dbReference type="GeneID" id="14904689"/>
<dbReference type="STRING" id="857967.G0R1P8"/>
<keyword evidence="13" id="KW-1185">Reference proteome</keyword>
<dbReference type="PANTHER" id="PTHR10954:SF7">
    <property type="entry name" value="RIBONUCLEASE H2 SUBUNIT A"/>
    <property type="match status" value="1"/>
</dbReference>
<comment type="cofactor">
    <cofactor evidence="3">
        <name>Mg(2+)</name>
        <dbReference type="ChEBI" id="CHEBI:18420"/>
    </cofactor>
</comment>
<evidence type="ECO:0000259" key="11">
    <source>
        <dbReference type="PROSITE" id="PS51975"/>
    </source>
</evidence>
<evidence type="ECO:0000256" key="6">
    <source>
        <dbReference type="ARBA" id="ARBA00022723"/>
    </source>
</evidence>
<evidence type="ECO:0000256" key="4">
    <source>
        <dbReference type="ARBA" id="ARBA00007058"/>
    </source>
</evidence>
<dbReference type="FunFam" id="1.10.10.460:FF:000001">
    <property type="entry name" value="Ribonuclease"/>
    <property type="match status" value="1"/>
</dbReference>
<name>G0R1P8_ICHMU</name>